<dbReference type="InterPro" id="IPR011856">
    <property type="entry name" value="tRNA_endonuc-like_dom_sf"/>
</dbReference>
<accession>A0A7X1EJI6</accession>
<dbReference type="Gene3D" id="3.40.1350.10">
    <property type="match status" value="1"/>
</dbReference>
<evidence type="ECO:0000256" key="1">
    <source>
        <dbReference type="SAM" id="MobiDB-lite"/>
    </source>
</evidence>
<dbReference type="AlphaFoldDB" id="A0A7X1EJI6"/>
<evidence type="ECO:0000313" key="3">
    <source>
        <dbReference type="Proteomes" id="UP000548504"/>
    </source>
</evidence>
<dbReference type="Proteomes" id="UP000548504">
    <property type="component" value="Unassembled WGS sequence"/>
</dbReference>
<feature type="region of interest" description="Disordered" evidence="1">
    <location>
        <begin position="1"/>
        <end position="36"/>
    </location>
</feature>
<dbReference type="RefSeq" id="WP_185656635.1">
    <property type="nucleotide sequence ID" value="NZ_JACLAG010000010.1"/>
</dbReference>
<protein>
    <submittedName>
        <fullName evidence="2">VRR-NUC domain-containing protein</fullName>
    </submittedName>
</protein>
<name>A0A7X1EJI6_9ENTR</name>
<proteinExistence type="predicted"/>
<organism evidence="2 3">
    <name type="scientific">Citrobacter cronae</name>
    <dbReference type="NCBI Taxonomy" id="1748967"/>
    <lineage>
        <taxon>Bacteria</taxon>
        <taxon>Pseudomonadati</taxon>
        <taxon>Pseudomonadota</taxon>
        <taxon>Gammaproteobacteria</taxon>
        <taxon>Enterobacterales</taxon>
        <taxon>Enterobacteriaceae</taxon>
        <taxon>Citrobacter</taxon>
        <taxon>Citrobacter freundii complex</taxon>
    </lineage>
</organism>
<evidence type="ECO:0000313" key="2">
    <source>
        <dbReference type="EMBL" id="MBC2622787.1"/>
    </source>
</evidence>
<dbReference type="EMBL" id="JACLAG010000010">
    <property type="protein sequence ID" value="MBC2622787.1"/>
    <property type="molecule type" value="Genomic_DNA"/>
</dbReference>
<dbReference type="GO" id="GO:0003676">
    <property type="term" value="F:nucleic acid binding"/>
    <property type="evidence" value="ECO:0007669"/>
    <property type="project" value="InterPro"/>
</dbReference>
<feature type="compositionally biased region" description="Basic and acidic residues" evidence="1">
    <location>
        <begin position="1"/>
        <end position="18"/>
    </location>
</feature>
<reference evidence="2 3" key="1">
    <citation type="submission" date="2020-08" db="EMBL/GenBank/DDBJ databases">
        <title>Emergence and comparative genomics analysis of Citrobacter in Fennec fox imported from North Africa to China.</title>
        <authorList>
            <person name="Zheng B."/>
        </authorList>
    </citation>
    <scope>NUCLEOTIDE SEQUENCE [LARGE SCALE GENOMIC DNA]</scope>
    <source>
        <strain evidence="2 3">FF141</strain>
    </source>
</reference>
<comment type="caution">
    <text evidence="2">The sequence shown here is derived from an EMBL/GenBank/DDBJ whole genome shotgun (WGS) entry which is preliminary data.</text>
</comment>
<gene>
    <name evidence="2" type="ORF">H7I73_24425</name>
</gene>
<sequence>MLRFDEGWLESTGRDKNGRLKKSGKKRSDGIPDITSVPKGKMASVIARLEQDLAPSVHAKALTQLANKPELLKGNYEHWDQVRYFDFMHRKHREIYDLLHATPNGGARSDKVGFDMKAEGQKKGYPDATLDAARGVYHGLRLELKFGKGKPTPEQLEWQQRLREQGYCYEIVVGWEMMVKMTLRYWLLEPGQSISTD</sequence>